<dbReference type="PROSITE" id="PS51031">
    <property type="entry name" value="BESS"/>
    <property type="match status" value="1"/>
</dbReference>
<evidence type="ECO:0000256" key="1">
    <source>
        <dbReference type="PROSITE-ProRule" id="PRU00371"/>
    </source>
</evidence>
<evidence type="ECO:0000259" key="3">
    <source>
        <dbReference type="PROSITE" id="PS51031"/>
    </source>
</evidence>
<keyword evidence="5" id="KW-1185">Reference proteome</keyword>
<protein>
    <submittedName>
        <fullName evidence="4">BESS motif</fullName>
    </submittedName>
</protein>
<name>A0AAW1JL68_POPJA</name>
<feature type="domain" description="BESS" evidence="3">
    <location>
        <begin position="49"/>
        <end position="88"/>
    </location>
</feature>
<feature type="region of interest" description="Disordered" evidence="2">
    <location>
        <begin position="85"/>
        <end position="124"/>
    </location>
</feature>
<feature type="compositionally biased region" description="Basic residues" evidence="2">
    <location>
        <begin position="115"/>
        <end position="124"/>
    </location>
</feature>
<evidence type="ECO:0000313" key="5">
    <source>
        <dbReference type="Proteomes" id="UP001458880"/>
    </source>
</evidence>
<dbReference type="GO" id="GO:0005634">
    <property type="term" value="C:nucleus"/>
    <property type="evidence" value="ECO:0007669"/>
    <property type="project" value="UniProtKB-SubCell"/>
</dbReference>
<accession>A0AAW1JL68</accession>
<comment type="subcellular location">
    <subcellularLocation>
        <location evidence="1">Nucleus</location>
    </subcellularLocation>
</comment>
<feature type="region of interest" description="Disordered" evidence="2">
    <location>
        <begin position="1"/>
        <end position="20"/>
    </location>
</feature>
<dbReference type="AlphaFoldDB" id="A0AAW1JL68"/>
<dbReference type="InterPro" id="IPR004210">
    <property type="entry name" value="BESS_motif"/>
</dbReference>
<evidence type="ECO:0000256" key="2">
    <source>
        <dbReference type="SAM" id="MobiDB-lite"/>
    </source>
</evidence>
<organism evidence="4 5">
    <name type="scientific">Popillia japonica</name>
    <name type="common">Japanese beetle</name>
    <dbReference type="NCBI Taxonomy" id="7064"/>
    <lineage>
        <taxon>Eukaryota</taxon>
        <taxon>Metazoa</taxon>
        <taxon>Ecdysozoa</taxon>
        <taxon>Arthropoda</taxon>
        <taxon>Hexapoda</taxon>
        <taxon>Insecta</taxon>
        <taxon>Pterygota</taxon>
        <taxon>Neoptera</taxon>
        <taxon>Endopterygota</taxon>
        <taxon>Coleoptera</taxon>
        <taxon>Polyphaga</taxon>
        <taxon>Scarabaeiformia</taxon>
        <taxon>Scarabaeidae</taxon>
        <taxon>Rutelinae</taxon>
        <taxon>Popillia</taxon>
    </lineage>
</organism>
<gene>
    <name evidence="4" type="ORF">QE152_g27791</name>
</gene>
<evidence type="ECO:0000313" key="4">
    <source>
        <dbReference type="EMBL" id="KAK9704570.1"/>
    </source>
</evidence>
<feature type="compositionally biased region" description="Low complexity" evidence="2">
    <location>
        <begin position="85"/>
        <end position="103"/>
    </location>
</feature>
<reference evidence="4 5" key="1">
    <citation type="journal article" date="2024" name="BMC Genomics">
        <title>De novo assembly and annotation of Popillia japonica's genome with initial clues to its potential as an invasive pest.</title>
        <authorList>
            <person name="Cucini C."/>
            <person name="Boschi S."/>
            <person name="Funari R."/>
            <person name="Cardaioli E."/>
            <person name="Iannotti N."/>
            <person name="Marturano G."/>
            <person name="Paoli F."/>
            <person name="Bruttini M."/>
            <person name="Carapelli A."/>
            <person name="Frati F."/>
            <person name="Nardi F."/>
        </authorList>
    </citation>
    <scope>NUCLEOTIDE SEQUENCE [LARGE SCALE GENOMIC DNA]</scope>
    <source>
        <strain evidence="4">DMR45628</strain>
    </source>
</reference>
<dbReference type="EMBL" id="JASPKY010000347">
    <property type="protein sequence ID" value="KAK9704570.1"/>
    <property type="molecule type" value="Genomic_DNA"/>
</dbReference>
<comment type="caution">
    <text evidence="4">The sequence shown here is derived from an EMBL/GenBank/DDBJ whole genome shotgun (WGS) entry which is preliminary data.</text>
</comment>
<proteinExistence type="predicted"/>
<dbReference type="Proteomes" id="UP001458880">
    <property type="component" value="Unassembled WGS sequence"/>
</dbReference>
<dbReference type="GO" id="GO:0003677">
    <property type="term" value="F:DNA binding"/>
    <property type="evidence" value="ECO:0007669"/>
    <property type="project" value="InterPro"/>
</dbReference>
<keyword evidence="1" id="KW-0539">Nucleus</keyword>
<sequence length="124" mass="14418">MLTIEPRAIPPSRKRQRQGDLLGQALINIERDKLKLLQDNKRKIENNHLDADRHFFESLIPHVQKMDPLTKLQFRSRVQELGIHYSYGSPPASSTSSSTYASYQNPQQMETSILARHKTVPRRR</sequence>
<dbReference type="Pfam" id="PF02944">
    <property type="entry name" value="BESS"/>
    <property type="match status" value="1"/>
</dbReference>